<feature type="transmembrane region" description="Helical" evidence="8">
    <location>
        <begin position="58"/>
        <end position="79"/>
    </location>
</feature>
<dbReference type="PANTHER" id="PTHR30561">
    <property type="entry name" value="SMR FAMILY PROTON-DEPENDENT DRUG EFFLUX TRANSPORTER SUGE"/>
    <property type="match status" value="1"/>
</dbReference>
<feature type="transmembrane region" description="Helical" evidence="8">
    <location>
        <begin position="85"/>
        <end position="105"/>
    </location>
</feature>
<keyword evidence="3" id="KW-1003">Cell membrane</keyword>
<evidence type="ECO:0000313" key="10">
    <source>
        <dbReference type="Proteomes" id="UP001197247"/>
    </source>
</evidence>
<name>A0ABS5TM20_9ACTN</name>
<protein>
    <submittedName>
        <fullName evidence="9">Multidrug efflux SMR transporter</fullName>
    </submittedName>
</protein>
<dbReference type="EMBL" id="JAHBAY010000008">
    <property type="protein sequence ID" value="MBT0771221.1"/>
    <property type="molecule type" value="Genomic_DNA"/>
</dbReference>
<comment type="similarity">
    <text evidence="7">Belongs to the drug/metabolite transporter (DMT) superfamily. Small multidrug resistance (SMR) (TC 2.A.7.1) family.</text>
</comment>
<dbReference type="SUPFAM" id="SSF103481">
    <property type="entry name" value="Multidrug resistance efflux transporter EmrE"/>
    <property type="match status" value="1"/>
</dbReference>
<comment type="subcellular location">
    <subcellularLocation>
        <location evidence="1 7">Cell membrane</location>
        <topology evidence="1 7">Multi-pass membrane protein</topology>
    </subcellularLocation>
</comment>
<reference evidence="9 10" key="1">
    <citation type="submission" date="2021-05" db="EMBL/GenBank/DDBJ databases">
        <title>Kineosporia and Streptomyces sp. nov. two new marine actinobacteria isolated from Coral.</title>
        <authorList>
            <person name="Buangrab K."/>
            <person name="Sutthacheep M."/>
            <person name="Yeemin T."/>
            <person name="Harunari E."/>
            <person name="Igarashi Y."/>
            <person name="Kanchanasin P."/>
            <person name="Tanasupawat S."/>
            <person name="Phongsopitanun W."/>
        </authorList>
    </citation>
    <scope>NUCLEOTIDE SEQUENCE [LARGE SCALE GENOMIC DNA]</scope>
    <source>
        <strain evidence="9 10">J2-2</strain>
    </source>
</reference>
<dbReference type="Proteomes" id="UP001197247">
    <property type="component" value="Unassembled WGS sequence"/>
</dbReference>
<evidence type="ECO:0000256" key="6">
    <source>
        <dbReference type="ARBA" id="ARBA00023136"/>
    </source>
</evidence>
<evidence type="ECO:0000256" key="8">
    <source>
        <dbReference type="SAM" id="Phobius"/>
    </source>
</evidence>
<organism evidence="9 10">
    <name type="scientific">Kineosporia corallincola</name>
    <dbReference type="NCBI Taxonomy" id="2835133"/>
    <lineage>
        <taxon>Bacteria</taxon>
        <taxon>Bacillati</taxon>
        <taxon>Actinomycetota</taxon>
        <taxon>Actinomycetes</taxon>
        <taxon>Kineosporiales</taxon>
        <taxon>Kineosporiaceae</taxon>
        <taxon>Kineosporia</taxon>
    </lineage>
</organism>
<evidence type="ECO:0000256" key="2">
    <source>
        <dbReference type="ARBA" id="ARBA00022448"/>
    </source>
</evidence>
<dbReference type="Gene3D" id="1.10.3730.20">
    <property type="match status" value="1"/>
</dbReference>
<dbReference type="RefSeq" id="WP_214157517.1">
    <property type="nucleotide sequence ID" value="NZ_JAHBAY010000008.1"/>
</dbReference>
<evidence type="ECO:0000256" key="7">
    <source>
        <dbReference type="RuleBase" id="RU003942"/>
    </source>
</evidence>
<gene>
    <name evidence="9" type="ORF">KIH74_19935</name>
</gene>
<dbReference type="InterPro" id="IPR000390">
    <property type="entry name" value="Small_drug/metabolite_transptr"/>
</dbReference>
<accession>A0ABS5TM20</accession>
<comment type="caution">
    <text evidence="9">The sequence shown here is derived from an EMBL/GenBank/DDBJ whole genome shotgun (WGS) entry which is preliminary data.</text>
</comment>
<dbReference type="Pfam" id="PF00893">
    <property type="entry name" value="Multi_Drug_Res"/>
    <property type="match status" value="1"/>
</dbReference>
<dbReference type="InterPro" id="IPR045324">
    <property type="entry name" value="Small_multidrug_res"/>
</dbReference>
<proteinExistence type="inferred from homology"/>
<keyword evidence="5 8" id="KW-1133">Transmembrane helix</keyword>
<evidence type="ECO:0000313" key="9">
    <source>
        <dbReference type="EMBL" id="MBT0771221.1"/>
    </source>
</evidence>
<keyword evidence="10" id="KW-1185">Reference proteome</keyword>
<feature type="transmembrane region" description="Helical" evidence="8">
    <location>
        <begin position="26"/>
        <end position="46"/>
    </location>
</feature>
<evidence type="ECO:0000256" key="4">
    <source>
        <dbReference type="ARBA" id="ARBA00022692"/>
    </source>
</evidence>
<keyword evidence="2" id="KW-0813">Transport</keyword>
<sequence>MAYIMLIAAIGLEVLGTSLLPSTQGFTRPLPSVLCLGAYAVVFVLLGRIVEHLPVGVVYATWSGLGIAAIMLIGATFLGEPLSPAKIAGAAMIIGGVVVLNVAGVH</sequence>
<evidence type="ECO:0000256" key="5">
    <source>
        <dbReference type="ARBA" id="ARBA00022989"/>
    </source>
</evidence>
<keyword evidence="4 7" id="KW-0812">Transmembrane</keyword>
<evidence type="ECO:0000256" key="3">
    <source>
        <dbReference type="ARBA" id="ARBA00022475"/>
    </source>
</evidence>
<keyword evidence="6 8" id="KW-0472">Membrane</keyword>
<dbReference type="InterPro" id="IPR037185">
    <property type="entry name" value="EmrE-like"/>
</dbReference>
<evidence type="ECO:0000256" key="1">
    <source>
        <dbReference type="ARBA" id="ARBA00004651"/>
    </source>
</evidence>
<dbReference type="PANTHER" id="PTHR30561:SF1">
    <property type="entry name" value="MULTIDRUG TRANSPORTER EMRE"/>
    <property type="match status" value="1"/>
</dbReference>